<dbReference type="EnsemblMetazoa" id="ACUA017143-RA">
    <property type="protein sequence ID" value="ACUA017143-PA"/>
    <property type="gene ID" value="ACUA017143"/>
</dbReference>
<evidence type="ECO:0000313" key="2">
    <source>
        <dbReference type="Proteomes" id="UP000075883"/>
    </source>
</evidence>
<keyword evidence="2" id="KW-1185">Reference proteome</keyword>
<dbReference type="Proteomes" id="UP000075883">
    <property type="component" value="Unassembled WGS sequence"/>
</dbReference>
<dbReference type="EMBL" id="AXCM01012854">
    <property type="status" value="NOT_ANNOTATED_CDS"/>
    <property type="molecule type" value="Genomic_DNA"/>
</dbReference>
<sequence>MQNGVIQWCKRLRLGYAALAPVFITLAHPAHPVWGIIAEESGSGCALANQFPEENISQHRAVRCFGTTSWCTDRSDGKQYRGPSVVNVVRISAESSAAEWGR</sequence>
<proteinExistence type="predicted"/>
<accession>A0A182MFN7</accession>
<reference evidence="2" key="1">
    <citation type="submission" date="2013-09" db="EMBL/GenBank/DDBJ databases">
        <title>The Genome Sequence of Anopheles culicifacies species A.</title>
        <authorList>
            <consortium name="The Broad Institute Genomics Platform"/>
            <person name="Neafsey D.E."/>
            <person name="Besansky N."/>
            <person name="Howell P."/>
            <person name="Walton C."/>
            <person name="Young S.K."/>
            <person name="Zeng Q."/>
            <person name="Gargeya S."/>
            <person name="Fitzgerald M."/>
            <person name="Haas B."/>
            <person name="Abouelleil A."/>
            <person name="Allen A.W."/>
            <person name="Alvarado L."/>
            <person name="Arachchi H.M."/>
            <person name="Berlin A.M."/>
            <person name="Chapman S.B."/>
            <person name="Gainer-Dewar J."/>
            <person name="Goldberg J."/>
            <person name="Griggs A."/>
            <person name="Gujja S."/>
            <person name="Hansen M."/>
            <person name="Howarth C."/>
            <person name="Imamovic A."/>
            <person name="Ireland A."/>
            <person name="Larimer J."/>
            <person name="McCowan C."/>
            <person name="Murphy C."/>
            <person name="Pearson M."/>
            <person name="Poon T.W."/>
            <person name="Priest M."/>
            <person name="Roberts A."/>
            <person name="Saif S."/>
            <person name="Shea T."/>
            <person name="Sisk P."/>
            <person name="Sykes S."/>
            <person name="Wortman J."/>
            <person name="Nusbaum C."/>
            <person name="Birren B."/>
        </authorList>
    </citation>
    <scope>NUCLEOTIDE SEQUENCE [LARGE SCALE GENOMIC DNA]</scope>
    <source>
        <strain evidence="2">A-37</strain>
    </source>
</reference>
<dbReference type="AlphaFoldDB" id="A0A182MFN7"/>
<evidence type="ECO:0000313" key="1">
    <source>
        <dbReference type="EnsemblMetazoa" id="ACUA017143-PA"/>
    </source>
</evidence>
<reference evidence="1" key="2">
    <citation type="submission" date="2020-05" db="UniProtKB">
        <authorList>
            <consortium name="EnsemblMetazoa"/>
        </authorList>
    </citation>
    <scope>IDENTIFICATION</scope>
    <source>
        <strain evidence="1">A-37</strain>
    </source>
</reference>
<name>A0A182MFN7_9DIPT</name>
<dbReference type="VEuPathDB" id="VectorBase:ACUA017143"/>
<protein>
    <submittedName>
        <fullName evidence="1">Uncharacterized protein</fullName>
    </submittedName>
</protein>
<organism evidence="1 2">
    <name type="scientific">Anopheles culicifacies</name>
    <dbReference type="NCBI Taxonomy" id="139723"/>
    <lineage>
        <taxon>Eukaryota</taxon>
        <taxon>Metazoa</taxon>
        <taxon>Ecdysozoa</taxon>
        <taxon>Arthropoda</taxon>
        <taxon>Hexapoda</taxon>
        <taxon>Insecta</taxon>
        <taxon>Pterygota</taxon>
        <taxon>Neoptera</taxon>
        <taxon>Endopterygota</taxon>
        <taxon>Diptera</taxon>
        <taxon>Nematocera</taxon>
        <taxon>Culicoidea</taxon>
        <taxon>Culicidae</taxon>
        <taxon>Anophelinae</taxon>
        <taxon>Anopheles</taxon>
        <taxon>culicifacies species complex</taxon>
    </lineage>
</organism>